<protein>
    <recommendedName>
        <fullName evidence="3 11">DNA topoisomerase</fullName>
        <ecNumber evidence="3 11">5.6.2.1</ecNumber>
    </recommendedName>
</protein>
<evidence type="ECO:0000313" key="17">
    <source>
        <dbReference type="EMBL" id="KJE98009.1"/>
    </source>
</evidence>
<gene>
    <name evidence="17" type="ORF">CAOG_008067</name>
</gene>
<dbReference type="Gene3D" id="1.10.290.10">
    <property type="entry name" value="Topoisomerase I, domain 4"/>
    <property type="match status" value="1"/>
</dbReference>
<feature type="region of interest" description="Disordered" evidence="12">
    <location>
        <begin position="825"/>
        <end position="951"/>
    </location>
</feature>
<keyword evidence="4" id="KW-0479">Metal-binding</keyword>
<dbReference type="InterPro" id="IPR000380">
    <property type="entry name" value="Topo_IA"/>
</dbReference>
<dbReference type="PANTHER" id="PTHR11390:SF21">
    <property type="entry name" value="DNA TOPOISOMERASE 3-ALPHA"/>
    <property type="match status" value="1"/>
</dbReference>
<dbReference type="Gene3D" id="3.40.50.140">
    <property type="match status" value="1"/>
</dbReference>
<dbReference type="Pfam" id="PF01751">
    <property type="entry name" value="Toprim"/>
    <property type="match status" value="1"/>
</dbReference>
<dbReference type="GO" id="GO:0005634">
    <property type="term" value="C:nucleus"/>
    <property type="evidence" value="ECO:0007669"/>
    <property type="project" value="TreeGrafter"/>
</dbReference>
<organism evidence="17 18">
    <name type="scientific">Capsaspora owczarzaki (strain ATCC 30864)</name>
    <dbReference type="NCBI Taxonomy" id="595528"/>
    <lineage>
        <taxon>Eukaryota</taxon>
        <taxon>Filasterea</taxon>
        <taxon>Capsaspora</taxon>
    </lineage>
</organism>
<feature type="compositionally biased region" description="Pro residues" evidence="12">
    <location>
        <begin position="850"/>
        <end position="860"/>
    </location>
</feature>
<dbReference type="PROSITE" id="PS00396">
    <property type="entry name" value="TOPO_IA_1"/>
    <property type="match status" value="1"/>
</dbReference>
<sequence>MRFCLAATAAAAAAPVAAAACLTVRQTRLPPSRLVSLAASSTCIAASPGTSSAAAAPSRCTSAAVAILAGSASRVSLSCLQAQPLPTGTCQRAAASTLASVARHRLPPASSAVRHSSSLVAGVARVSCSLFAGFLPARHLSSLSPSSPAAFAARRKKYASSSSGRSRSRRSVHIYDKTFLDSDSQEAPPSSSSSSSSNMVRVLNVAEKPSVAKSISEIMFGGRPPSHRDGVPVFTFDTNFRNQPCTMVFTSVVGHLLASDFTADYSKWNTCAPEALFEAPIERFIPEKLRDIEKMLQREAQRAQWLVLWTDCDREGENIASEVVAVCKKVNRNLVVLRARFSAVTPRDITHACNNLTQVDGRQVDAVDARIELDLRIGSAFTRMQTQLLQPAIPELNELKSVISYGPCQFPTLGFIVDRYRRVKAFVPEEFWTIVVACPSPSSESSAAAVAVPQKPGKKGKAASDTVPFTWVRGQLFDHPACLVLYEMILERPEATVVSVESRPTSKWRPLPLSTVELQKLASVQLRFTSDHTLKTAESLYTQGFLSYPRTDTDVFPETMDLTALANMQANHPEWGSFVHQYILARGPNPRKGKNNDEAHPPIHPTKPAPASFQNADEKKLYELVTRSFLATLSSDAQGHLTNVEIDVAGERFRANGLAILERNYLLVYPYDVWSNHTLPPFREGDRFQPAEVRMDAGSTTPPPLLTESALLTLMHQHGIGTDATMHEHIKKVLERKYAEMRGQMFLPTNLGLGLIEGYDSMGLEMSKPHMRARMEAEMLKICSGQQTKAQVIRSTLDLYLPAFMDACRQRRMLVDAVRKNLYPNGDGGSASGGGGGGHNNGGDDDDNSFPPPPSPPSPIRRPAAPRTSTYPQSSNQPTAAASTATSTATSTASTASTTGFRWQAPTNPTASSSSSSYTPPSHSTNRNTGTSSPFAVSAPPPAPSSAARGSGSAGSAGDVFLCACSQPAVQFTSQSAANPGRQFMRCATRTCGFFVWADSDARLPSFDTLGSRPNTNSRFKKCGCNRDAVLKTVTKADSDNRGRQFWTCDSKKCDYFEWAEEGATASSSAYNSSNNRSRNAGGAGGGGSGGNNCYKCNQRLPERSIRPESLFWRKWSFVFEHIEWDQNKQAASLLNLPQARCAILILYLFCHTKKTCPMNGGGAGGKSDDSGDDY</sequence>
<comment type="similarity">
    <text evidence="2 11">Belongs to the type IA topoisomerase family.</text>
</comment>
<dbReference type="CDD" id="cd03362">
    <property type="entry name" value="TOPRIM_TopoIA_TopoIII"/>
    <property type="match status" value="1"/>
</dbReference>
<feature type="compositionally biased region" description="Low complexity" evidence="12">
    <location>
        <begin position="906"/>
        <end position="925"/>
    </location>
</feature>
<evidence type="ECO:0000259" key="16">
    <source>
        <dbReference type="PROSITE" id="PS52039"/>
    </source>
</evidence>
<dbReference type="SMART" id="SM00493">
    <property type="entry name" value="TOPRIM"/>
    <property type="match status" value="1"/>
</dbReference>
<dbReference type="PRINTS" id="PR00417">
    <property type="entry name" value="PRTPISMRASEI"/>
</dbReference>
<feature type="region of interest" description="Disordered" evidence="12">
    <location>
        <begin position="589"/>
        <end position="612"/>
    </location>
</feature>
<dbReference type="InterPro" id="IPR013497">
    <property type="entry name" value="Topo_IA_cen"/>
</dbReference>
<dbReference type="SMART" id="SM00437">
    <property type="entry name" value="TOP1Ac"/>
    <property type="match status" value="1"/>
</dbReference>
<evidence type="ECO:0000256" key="2">
    <source>
        <dbReference type="ARBA" id="ARBA00009446"/>
    </source>
</evidence>
<dbReference type="STRING" id="595528.A0A0D2X5L3"/>
<dbReference type="PROSITE" id="PS52039">
    <property type="entry name" value="TOPO_IA_2"/>
    <property type="match status" value="1"/>
</dbReference>
<accession>A0A0D2X5L3</accession>
<keyword evidence="18" id="KW-1185">Reference proteome</keyword>
<dbReference type="PROSITE" id="PS50880">
    <property type="entry name" value="TOPRIM"/>
    <property type="match status" value="1"/>
</dbReference>
<dbReference type="Pfam" id="PF06839">
    <property type="entry name" value="Zn_ribbon_GRF"/>
    <property type="match status" value="2"/>
</dbReference>
<keyword evidence="13" id="KW-0732">Signal</keyword>
<feature type="region of interest" description="Disordered" evidence="12">
    <location>
        <begin position="1068"/>
        <end position="1088"/>
    </location>
</feature>
<keyword evidence="9 11" id="KW-0413">Isomerase</keyword>
<name>A0A0D2X5L3_CAPO3</name>
<comment type="catalytic activity">
    <reaction evidence="1 11">
        <text>ATP-independent breakage of single-stranded DNA, followed by passage and rejoining.</text>
        <dbReference type="EC" id="5.6.2.1"/>
    </reaction>
</comment>
<dbReference type="GO" id="GO:0008270">
    <property type="term" value="F:zinc ion binding"/>
    <property type="evidence" value="ECO:0007669"/>
    <property type="project" value="UniProtKB-KW"/>
</dbReference>
<dbReference type="FunFam" id="1.10.290.10:FF:000001">
    <property type="entry name" value="DNA topoisomerase"/>
    <property type="match status" value="1"/>
</dbReference>
<evidence type="ECO:0000259" key="15">
    <source>
        <dbReference type="PROSITE" id="PS51999"/>
    </source>
</evidence>
<dbReference type="EMBL" id="KE346376">
    <property type="protein sequence ID" value="KJE98009.1"/>
    <property type="molecule type" value="Genomic_DNA"/>
</dbReference>
<evidence type="ECO:0000256" key="13">
    <source>
        <dbReference type="SAM" id="SignalP"/>
    </source>
</evidence>
<dbReference type="PANTHER" id="PTHR11390">
    <property type="entry name" value="PROKARYOTIC DNA TOPOISOMERASE"/>
    <property type="match status" value="1"/>
</dbReference>
<comment type="function">
    <text evidence="11">Introduces a single-strand break via transesterification at a target site in duplex DNA. Releases the supercoiling and torsional tension of DNA introduced during the DNA replication and transcription by transiently cleaving and rejoining one strand of the DNA duplex. The scissile phosphodiester is attacked by the catalytic tyrosine of the enzyme, resulting in the formation of a DNA-(5'-phosphotyrosyl)-enzyme intermediate and the expulsion of a 3'-OH DNA strand.</text>
</comment>
<dbReference type="GO" id="GO:0006310">
    <property type="term" value="P:DNA recombination"/>
    <property type="evidence" value="ECO:0007669"/>
    <property type="project" value="TreeGrafter"/>
</dbReference>
<dbReference type="InterPro" id="IPR013826">
    <property type="entry name" value="Topo_IA_cen_sub3"/>
</dbReference>
<dbReference type="GO" id="GO:0006265">
    <property type="term" value="P:DNA topological change"/>
    <property type="evidence" value="ECO:0007669"/>
    <property type="project" value="InterPro"/>
</dbReference>
<dbReference type="InterPro" id="IPR003602">
    <property type="entry name" value="Topo_IA_DNA-bd_dom"/>
</dbReference>
<keyword evidence="5 10" id="KW-0863">Zinc-finger</keyword>
<feature type="domain" description="Topo IA-type catalytic" evidence="16">
    <location>
        <begin position="360"/>
        <end position="804"/>
    </location>
</feature>
<dbReference type="SUPFAM" id="SSF56712">
    <property type="entry name" value="Prokaryotic type I DNA topoisomerase"/>
    <property type="match status" value="1"/>
</dbReference>
<dbReference type="InterPro" id="IPR003601">
    <property type="entry name" value="Topo_IA_2"/>
</dbReference>
<evidence type="ECO:0000256" key="5">
    <source>
        <dbReference type="ARBA" id="ARBA00022771"/>
    </source>
</evidence>
<dbReference type="InterPro" id="IPR034144">
    <property type="entry name" value="TOPRIM_TopoIII"/>
</dbReference>
<dbReference type="InterPro" id="IPR023405">
    <property type="entry name" value="Topo_IA_core_domain"/>
</dbReference>
<dbReference type="Proteomes" id="UP000008743">
    <property type="component" value="Unassembled WGS sequence"/>
</dbReference>
<proteinExistence type="inferred from homology"/>
<feature type="compositionally biased region" description="Polar residues" evidence="12">
    <location>
        <begin position="867"/>
        <end position="878"/>
    </location>
</feature>
<dbReference type="InParanoid" id="A0A0D2X5L3"/>
<dbReference type="FunCoup" id="A0A0D2X5L3">
    <property type="interactions" value="674"/>
</dbReference>
<evidence type="ECO:0000256" key="10">
    <source>
        <dbReference type="PROSITE-ProRule" id="PRU01343"/>
    </source>
</evidence>
<evidence type="ECO:0000259" key="14">
    <source>
        <dbReference type="PROSITE" id="PS50880"/>
    </source>
</evidence>
<dbReference type="GO" id="GO:0031422">
    <property type="term" value="C:RecQ family helicase-topoisomerase III complex"/>
    <property type="evidence" value="ECO:0007669"/>
    <property type="project" value="TreeGrafter"/>
</dbReference>
<dbReference type="InterPro" id="IPR010666">
    <property type="entry name" value="Znf_GRF"/>
</dbReference>
<keyword evidence="6" id="KW-0862">Zinc</keyword>
<evidence type="ECO:0000256" key="8">
    <source>
        <dbReference type="ARBA" id="ARBA00023125"/>
    </source>
</evidence>
<feature type="domain" description="GRF-type" evidence="15">
    <location>
        <begin position="963"/>
        <end position="1001"/>
    </location>
</feature>
<feature type="chain" id="PRO_5002254902" description="DNA topoisomerase" evidence="13">
    <location>
        <begin position="20"/>
        <end position="1175"/>
    </location>
</feature>
<dbReference type="PROSITE" id="PS51257">
    <property type="entry name" value="PROKAR_LIPOPROTEIN"/>
    <property type="match status" value="1"/>
</dbReference>
<dbReference type="GO" id="GO:0003917">
    <property type="term" value="F:DNA topoisomerase type I (single strand cut, ATP-independent) activity"/>
    <property type="evidence" value="ECO:0007669"/>
    <property type="project" value="UniProtKB-EC"/>
</dbReference>
<dbReference type="Gene3D" id="2.70.20.10">
    <property type="entry name" value="Topoisomerase I, domain 3"/>
    <property type="match status" value="1"/>
</dbReference>
<dbReference type="OrthoDB" id="430051at2759"/>
<dbReference type="PROSITE" id="PS51999">
    <property type="entry name" value="ZF_GRF"/>
    <property type="match status" value="2"/>
</dbReference>
<dbReference type="Gene3D" id="1.10.460.10">
    <property type="entry name" value="Topoisomerase I, domain 2"/>
    <property type="match status" value="1"/>
</dbReference>
<feature type="compositionally biased region" description="Low complexity" evidence="12">
    <location>
        <begin position="879"/>
        <end position="899"/>
    </location>
</feature>
<evidence type="ECO:0000256" key="9">
    <source>
        <dbReference type="ARBA" id="ARBA00023235"/>
    </source>
</evidence>
<keyword evidence="8 11" id="KW-0238">DNA-binding</keyword>
<evidence type="ECO:0000256" key="4">
    <source>
        <dbReference type="ARBA" id="ARBA00022723"/>
    </source>
</evidence>
<dbReference type="EC" id="5.6.2.1" evidence="3 11"/>
<dbReference type="Pfam" id="PF01131">
    <property type="entry name" value="Topoisom_bac"/>
    <property type="match status" value="1"/>
</dbReference>
<dbReference type="FunFam" id="3.40.50.140:FF:000003">
    <property type="entry name" value="DNA topoisomerase"/>
    <property type="match status" value="1"/>
</dbReference>
<evidence type="ECO:0000256" key="7">
    <source>
        <dbReference type="ARBA" id="ARBA00023029"/>
    </source>
</evidence>
<dbReference type="InterPro" id="IPR013824">
    <property type="entry name" value="Topo_IA_cen_sub1"/>
</dbReference>
<feature type="signal peptide" evidence="13">
    <location>
        <begin position="1"/>
        <end position="19"/>
    </location>
</feature>
<keyword evidence="7 11" id="KW-0799">Topoisomerase</keyword>
<dbReference type="GO" id="GO:0003677">
    <property type="term" value="F:DNA binding"/>
    <property type="evidence" value="ECO:0007669"/>
    <property type="project" value="UniProtKB-KW"/>
</dbReference>
<dbReference type="InterPro" id="IPR023406">
    <property type="entry name" value="Topo_IA_AS"/>
</dbReference>
<evidence type="ECO:0000256" key="1">
    <source>
        <dbReference type="ARBA" id="ARBA00000213"/>
    </source>
</evidence>
<dbReference type="InterPro" id="IPR006171">
    <property type="entry name" value="TOPRIM_dom"/>
</dbReference>
<evidence type="ECO:0000256" key="12">
    <source>
        <dbReference type="SAM" id="MobiDB-lite"/>
    </source>
</evidence>
<reference evidence="18" key="1">
    <citation type="submission" date="2011-02" db="EMBL/GenBank/DDBJ databases">
        <title>The Genome Sequence of Capsaspora owczarzaki ATCC 30864.</title>
        <authorList>
            <person name="Russ C."/>
            <person name="Cuomo C."/>
            <person name="Burger G."/>
            <person name="Gray M.W."/>
            <person name="Holland P.W.H."/>
            <person name="King N."/>
            <person name="Lang F.B.F."/>
            <person name="Roger A.J."/>
            <person name="Ruiz-Trillo I."/>
            <person name="Young S.K."/>
            <person name="Zeng Q."/>
            <person name="Gargeya S."/>
            <person name="Alvarado L."/>
            <person name="Berlin A."/>
            <person name="Chapman S.B."/>
            <person name="Chen Z."/>
            <person name="Freedman E."/>
            <person name="Gellesch M."/>
            <person name="Goldberg J."/>
            <person name="Griggs A."/>
            <person name="Gujja S."/>
            <person name="Heilman E."/>
            <person name="Heiman D."/>
            <person name="Howarth C."/>
            <person name="Mehta T."/>
            <person name="Neiman D."/>
            <person name="Pearson M."/>
            <person name="Roberts A."/>
            <person name="Saif S."/>
            <person name="Shea T."/>
            <person name="Shenoy N."/>
            <person name="Sisk P."/>
            <person name="Stolte C."/>
            <person name="Sykes S."/>
            <person name="White J."/>
            <person name="Yandava C."/>
            <person name="Haas B."/>
            <person name="Nusbaum C."/>
            <person name="Birren B."/>
        </authorList>
    </citation>
    <scope>NUCLEOTIDE SEQUENCE</scope>
    <source>
        <strain evidence="18">ATCC 30864</strain>
    </source>
</reference>
<evidence type="ECO:0000256" key="6">
    <source>
        <dbReference type="ARBA" id="ARBA00022833"/>
    </source>
</evidence>
<evidence type="ECO:0000256" key="11">
    <source>
        <dbReference type="RuleBase" id="RU362092"/>
    </source>
</evidence>
<evidence type="ECO:0000313" key="18">
    <source>
        <dbReference type="Proteomes" id="UP000008743"/>
    </source>
</evidence>
<dbReference type="SMART" id="SM00436">
    <property type="entry name" value="TOP1Bc"/>
    <property type="match status" value="1"/>
</dbReference>
<feature type="compositionally biased region" description="Low complexity" evidence="12">
    <location>
        <begin position="1068"/>
        <end position="1081"/>
    </location>
</feature>
<dbReference type="PhylomeDB" id="A0A0D2X5L3"/>
<dbReference type="GO" id="GO:0006281">
    <property type="term" value="P:DNA repair"/>
    <property type="evidence" value="ECO:0007669"/>
    <property type="project" value="TreeGrafter"/>
</dbReference>
<dbReference type="InterPro" id="IPR013825">
    <property type="entry name" value="Topo_IA_cen_sub2"/>
</dbReference>
<feature type="domain" description="Toprim" evidence="14">
    <location>
        <begin position="201"/>
        <end position="342"/>
    </location>
</feature>
<evidence type="ECO:0000256" key="3">
    <source>
        <dbReference type="ARBA" id="ARBA00012891"/>
    </source>
</evidence>
<feature type="compositionally biased region" description="Gly residues" evidence="12">
    <location>
        <begin position="826"/>
        <end position="841"/>
    </location>
</feature>
<feature type="domain" description="GRF-type" evidence="15">
    <location>
        <begin position="1023"/>
        <end position="1063"/>
    </location>
</feature>
<dbReference type="AlphaFoldDB" id="A0A0D2X5L3"/>
<dbReference type="CDD" id="cd00186">
    <property type="entry name" value="TOP1Ac"/>
    <property type="match status" value="1"/>
</dbReference>